<dbReference type="InterPro" id="IPR043136">
    <property type="entry name" value="B30.2/SPRY_sf"/>
</dbReference>
<dbReference type="SMART" id="SM00336">
    <property type="entry name" value="BBOX"/>
    <property type="match status" value="1"/>
</dbReference>
<feature type="domain" description="RING-type" evidence="6">
    <location>
        <begin position="18"/>
        <end position="58"/>
    </location>
</feature>
<evidence type="ECO:0000259" key="7">
    <source>
        <dbReference type="PROSITE" id="PS50119"/>
    </source>
</evidence>
<dbReference type="InterPro" id="IPR050143">
    <property type="entry name" value="TRIM/RBCC"/>
</dbReference>
<feature type="coiled-coil region" evidence="5">
    <location>
        <begin position="284"/>
        <end position="325"/>
    </location>
</feature>
<evidence type="ECO:0000256" key="4">
    <source>
        <dbReference type="PROSITE-ProRule" id="PRU00024"/>
    </source>
</evidence>
<evidence type="ECO:0000256" key="2">
    <source>
        <dbReference type="ARBA" id="ARBA00022771"/>
    </source>
</evidence>
<dbReference type="InterPro" id="IPR006574">
    <property type="entry name" value="PRY"/>
</dbReference>
<dbReference type="Gene3D" id="3.30.40.10">
    <property type="entry name" value="Zinc/RING finger domain, C3HC4 (zinc finger)"/>
    <property type="match status" value="1"/>
</dbReference>
<proteinExistence type="predicted"/>
<evidence type="ECO:0000313" key="9">
    <source>
        <dbReference type="EMBL" id="TRY55509.1"/>
    </source>
</evidence>
<dbReference type="InterPro" id="IPR058030">
    <property type="entry name" value="TRIM8/14/16/25/29/45/65_CC"/>
</dbReference>
<dbReference type="InterPro" id="IPR013083">
    <property type="entry name" value="Znf_RING/FYVE/PHD"/>
</dbReference>
<organism evidence="9 10">
    <name type="scientific">Danionella cerebrum</name>
    <dbReference type="NCBI Taxonomy" id="2873325"/>
    <lineage>
        <taxon>Eukaryota</taxon>
        <taxon>Metazoa</taxon>
        <taxon>Chordata</taxon>
        <taxon>Craniata</taxon>
        <taxon>Vertebrata</taxon>
        <taxon>Euteleostomi</taxon>
        <taxon>Actinopterygii</taxon>
        <taxon>Neopterygii</taxon>
        <taxon>Teleostei</taxon>
        <taxon>Ostariophysi</taxon>
        <taxon>Cypriniformes</taxon>
        <taxon>Danionidae</taxon>
        <taxon>Danioninae</taxon>
        <taxon>Danionella</taxon>
    </lineage>
</organism>
<dbReference type="GO" id="GO:0008270">
    <property type="term" value="F:zinc ion binding"/>
    <property type="evidence" value="ECO:0007669"/>
    <property type="project" value="UniProtKB-KW"/>
</dbReference>
<dbReference type="Pfam" id="PF25600">
    <property type="entry name" value="TRIM_CC"/>
    <property type="match status" value="1"/>
</dbReference>
<dbReference type="SUPFAM" id="SSF57850">
    <property type="entry name" value="RING/U-box"/>
    <property type="match status" value="1"/>
</dbReference>
<comment type="caution">
    <text evidence="9">The sequence shown here is derived from an EMBL/GenBank/DDBJ whole genome shotgun (WGS) entry which is preliminary data.</text>
</comment>
<dbReference type="AlphaFoldDB" id="A0A553MQR2"/>
<dbReference type="PANTHER" id="PTHR24103">
    <property type="entry name" value="E3 UBIQUITIN-PROTEIN LIGASE TRIM"/>
    <property type="match status" value="1"/>
</dbReference>
<evidence type="ECO:0000313" key="10">
    <source>
        <dbReference type="Proteomes" id="UP000316079"/>
    </source>
</evidence>
<dbReference type="InterPro" id="IPR001841">
    <property type="entry name" value="Znf_RING"/>
</dbReference>
<keyword evidence="1" id="KW-0479">Metal-binding</keyword>
<dbReference type="STRING" id="623744.A0A553MQR2"/>
<dbReference type="PROSITE" id="PS50188">
    <property type="entry name" value="B302_SPRY"/>
    <property type="match status" value="1"/>
</dbReference>
<dbReference type="Proteomes" id="UP000316079">
    <property type="component" value="Unassembled WGS sequence"/>
</dbReference>
<gene>
    <name evidence="9" type="ORF">DNTS_014026</name>
</gene>
<dbReference type="PROSITE" id="PS00518">
    <property type="entry name" value="ZF_RING_1"/>
    <property type="match status" value="1"/>
</dbReference>
<evidence type="ECO:0000259" key="6">
    <source>
        <dbReference type="PROSITE" id="PS50089"/>
    </source>
</evidence>
<dbReference type="Gene3D" id="2.60.120.920">
    <property type="match status" value="1"/>
</dbReference>
<dbReference type="InterPro" id="IPR027370">
    <property type="entry name" value="Znf-RING_euk"/>
</dbReference>
<evidence type="ECO:0000256" key="1">
    <source>
        <dbReference type="ARBA" id="ARBA00022723"/>
    </source>
</evidence>
<dbReference type="EMBL" id="SRMA01027319">
    <property type="protein sequence ID" value="TRY55509.1"/>
    <property type="molecule type" value="Genomic_DNA"/>
</dbReference>
<dbReference type="InterPro" id="IPR003879">
    <property type="entry name" value="Butyrophylin_SPRY"/>
</dbReference>
<dbReference type="SMART" id="SM00589">
    <property type="entry name" value="PRY"/>
    <property type="match status" value="1"/>
</dbReference>
<dbReference type="CDD" id="cd13733">
    <property type="entry name" value="SPRY_PRY_C-I_1"/>
    <property type="match status" value="1"/>
</dbReference>
<dbReference type="OrthoDB" id="6270329at2759"/>
<dbReference type="InterPro" id="IPR017907">
    <property type="entry name" value="Znf_RING_CS"/>
</dbReference>
<dbReference type="PROSITE" id="PS50089">
    <property type="entry name" value="ZF_RING_2"/>
    <property type="match status" value="1"/>
</dbReference>
<dbReference type="SMART" id="SM00449">
    <property type="entry name" value="SPRY"/>
    <property type="match status" value="1"/>
</dbReference>
<dbReference type="InterPro" id="IPR013320">
    <property type="entry name" value="ConA-like_dom_sf"/>
</dbReference>
<evidence type="ECO:0000256" key="3">
    <source>
        <dbReference type="ARBA" id="ARBA00022833"/>
    </source>
</evidence>
<dbReference type="Pfam" id="PF00643">
    <property type="entry name" value="zf-B_box"/>
    <property type="match status" value="1"/>
</dbReference>
<dbReference type="InterPro" id="IPR000315">
    <property type="entry name" value="Znf_B-box"/>
</dbReference>
<feature type="domain" description="B box-type" evidence="7">
    <location>
        <begin position="175"/>
        <end position="215"/>
    </location>
</feature>
<dbReference type="InterPro" id="IPR003877">
    <property type="entry name" value="SPRY_dom"/>
</dbReference>
<dbReference type="Pfam" id="PF13445">
    <property type="entry name" value="zf-RING_UBOX"/>
    <property type="match status" value="1"/>
</dbReference>
<dbReference type="FunFam" id="2.60.120.920:FF:000004">
    <property type="entry name" value="Butyrophilin subfamily 1 member A1"/>
    <property type="match status" value="1"/>
</dbReference>
<protein>
    <recommendedName>
        <fullName evidence="11">E3 ubiquitin-protein ligase TRIM39-like</fullName>
    </recommendedName>
</protein>
<dbReference type="SUPFAM" id="SSF49899">
    <property type="entry name" value="Concanavalin A-like lectins/glucanases"/>
    <property type="match status" value="1"/>
</dbReference>
<evidence type="ECO:0000259" key="8">
    <source>
        <dbReference type="PROSITE" id="PS50188"/>
    </source>
</evidence>
<sequence>MGAMPFSRSFLSEDQLLCSICLEVFENPVSTPCGHSFCMSCISHYWSSARHCQCPLCKQSFKRKPDLHVNRTLREITEQFKSMNGSTTAGDAEKEVQESMNGRLKRGQLPANLFSEMKRKLTRRRSRDYAMTYHDEADSEKNIIPKTENDGSGSPMLASQVSRRRYSLSGAANAIKVPLCPKHHQNLELFCRDDLECICNECGQTEHQTHNITCAEKEWRINKIQLSITEAEIQELIRVRTQKLEEIKQSLEDIKVQADLEARRGTQLFGALIRSLECSQAALLEVTEINRRSAEHQAEILIQELEQETTELRAQSTELTKLSQTEDYITGLKSYSDQSIILPSKDWSSVSLRCDLETEAICASVCQLLDQFKEELRKQPSNCLSPTSLSSVRSTHKVKRMQEYAVDVTLDPLTAHPRLLISDDKKTVWCSEKQQAVSNSRDRFDRVVCVLGQQGFISGRHYWEVEVGEKSDWDLGVASHSCNRKGKIKVSPSNGYWFLSLRDKSSYAFRTQVSTVLHLSTRPQKIGLFVDYEKGQISFYNVDSKTHIYTFMDNFSETIYPFFSPCTNKSGKNEAPLIITPVQI</sequence>
<evidence type="ECO:0000256" key="5">
    <source>
        <dbReference type="SAM" id="Coils"/>
    </source>
</evidence>
<dbReference type="PRINTS" id="PR01407">
    <property type="entry name" value="BUTYPHLNCDUF"/>
</dbReference>
<evidence type="ECO:0008006" key="11">
    <source>
        <dbReference type="Google" id="ProtNLM"/>
    </source>
</evidence>
<keyword evidence="3" id="KW-0862">Zinc</keyword>
<keyword evidence="2 4" id="KW-0863">Zinc-finger</keyword>
<reference evidence="9 10" key="1">
    <citation type="journal article" date="2019" name="Sci. Data">
        <title>Hybrid genome assembly and annotation of Danionella translucida.</title>
        <authorList>
            <person name="Kadobianskyi M."/>
            <person name="Schulze L."/>
            <person name="Schuelke M."/>
            <person name="Judkewitz B."/>
        </authorList>
    </citation>
    <scope>NUCLEOTIDE SEQUENCE [LARGE SCALE GENOMIC DNA]</scope>
    <source>
        <strain evidence="9 10">Bolton</strain>
    </source>
</reference>
<feature type="domain" description="B30.2/SPRY" evidence="8">
    <location>
        <begin position="388"/>
        <end position="582"/>
    </location>
</feature>
<dbReference type="CDD" id="cd19769">
    <property type="entry name" value="Bbox2_TRIM16-like"/>
    <property type="match status" value="1"/>
</dbReference>
<dbReference type="SMART" id="SM00184">
    <property type="entry name" value="RING"/>
    <property type="match status" value="1"/>
</dbReference>
<name>A0A553MQR2_9TELE</name>
<dbReference type="Pfam" id="PF13765">
    <property type="entry name" value="PRY"/>
    <property type="match status" value="1"/>
</dbReference>
<dbReference type="SUPFAM" id="SSF57845">
    <property type="entry name" value="B-box zinc-binding domain"/>
    <property type="match status" value="1"/>
</dbReference>
<dbReference type="Pfam" id="PF00622">
    <property type="entry name" value="SPRY"/>
    <property type="match status" value="1"/>
</dbReference>
<keyword evidence="10" id="KW-1185">Reference proteome</keyword>
<accession>A0A553MQR2</accession>
<dbReference type="PROSITE" id="PS50119">
    <property type="entry name" value="ZF_BBOX"/>
    <property type="match status" value="1"/>
</dbReference>
<dbReference type="Gene3D" id="3.30.160.60">
    <property type="entry name" value="Classic Zinc Finger"/>
    <property type="match status" value="1"/>
</dbReference>
<keyword evidence="5" id="KW-0175">Coiled coil</keyword>
<dbReference type="InterPro" id="IPR001870">
    <property type="entry name" value="B30.2/SPRY"/>
</dbReference>